<protein>
    <submittedName>
        <fullName evidence="3">Kelch domain-containing 8B-like isoform X2</fullName>
    </submittedName>
</protein>
<dbReference type="Proteomes" id="UP001152795">
    <property type="component" value="Unassembled WGS sequence"/>
</dbReference>
<dbReference type="PANTHER" id="PTHR45632:SF3">
    <property type="entry name" value="KELCH-LIKE PROTEIN 32"/>
    <property type="match status" value="1"/>
</dbReference>
<dbReference type="OrthoDB" id="7923847at2759"/>
<evidence type="ECO:0000256" key="2">
    <source>
        <dbReference type="ARBA" id="ARBA00022737"/>
    </source>
</evidence>
<dbReference type="SUPFAM" id="SSF117281">
    <property type="entry name" value="Kelch motif"/>
    <property type="match status" value="1"/>
</dbReference>
<sequence length="265" mass="29492">MNESRADASSVVYNGQVLVTGGTSDDKIIVSSIEQFSRNPNPLIPPCWSYFSFNLPKALNGHRSVLYNDRMFVIGGYDEEKKKYSNMIYEIQLRFPFTTKVLAKLPSSTHMIGCGVILVNDKILIFGGRDCQSKTTAKVTMYDITMNTFQELAPLPYKVFNMATVNFGENVVLVGGSDQFYFVDAKSTVVSYNIKTQKSAMLPPMKHTRSQCCAVVDGNSLVVMGGIKHGAVALNSVEAFDFRSSKWRSLPSMKEARRTFIAEIV</sequence>
<dbReference type="InterPro" id="IPR015915">
    <property type="entry name" value="Kelch-typ_b-propeller"/>
</dbReference>
<keyword evidence="1" id="KW-0880">Kelch repeat</keyword>
<comment type="caution">
    <text evidence="3">The sequence shown here is derived from an EMBL/GenBank/DDBJ whole genome shotgun (WGS) entry which is preliminary data.</text>
</comment>
<evidence type="ECO:0000313" key="4">
    <source>
        <dbReference type="Proteomes" id="UP001152795"/>
    </source>
</evidence>
<dbReference type="PANTHER" id="PTHR45632">
    <property type="entry name" value="LD33804P"/>
    <property type="match status" value="1"/>
</dbReference>
<organism evidence="3 4">
    <name type="scientific">Paramuricea clavata</name>
    <name type="common">Red gorgonian</name>
    <name type="synonym">Violescent sea-whip</name>
    <dbReference type="NCBI Taxonomy" id="317549"/>
    <lineage>
        <taxon>Eukaryota</taxon>
        <taxon>Metazoa</taxon>
        <taxon>Cnidaria</taxon>
        <taxon>Anthozoa</taxon>
        <taxon>Octocorallia</taxon>
        <taxon>Malacalcyonacea</taxon>
        <taxon>Plexauridae</taxon>
        <taxon>Paramuricea</taxon>
    </lineage>
</organism>
<dbReference type="InterPro" id="IPR006652">
    <property type="entry name" value="Kelch_1"/>
</dbReference>
<dbReference type="SUPFAM" id="SSF50965">
    <property type="entry name" value="Galactose oxidase, central domain"/>
    <property type="match status" value="1"/>
</dbReference>
<name>A0A6S7H3S2_PARCT</name>
<dbReference type="EMBL" id="CACRXK020001764">
    <property type="protein sequence ID" value="CAB3990981.1"/>
    <property type="molecule type" value="Genomic_DNA"/>
</dbReference>
<reference evidence="3" key="1">
    <citation type="submission" date="2020-04" db="EMBL/GenBank/DDBJ databases">
        <authorList>
            <person name="Alioto T."/>
            <person name="Alioto T."/>
            <person name="Gomez Garrido J."/>
        </authorList>
    </citation>
    <scope>NUCLEOTIDE SEQUENCE</scope>
    <source>
        <strain evidence="3">A484AB</strain>
    </source>
</reference>
<proteinExistence type="predicted"/>
<gene>
    <name evidence="3" type="ORF">PACLA_8A068316</name>
</gene>
<keyword evidence="4" id="KW-1185">Reference proteome</keyword>
<evidence type="ECO:0000313" key="3">
    <source>
        <dbReference type="EMBL" id="CAB3990981.1"/>
    </source>
</evidence>
<accession>A0A6S7H3S2</accession>
<dbReference type="AlphaFoldDB" id="A0A6S7H3S2"/>
<dbReference type="Pfam" id="PF24681">
    <property type="entry name" value="Kelch_KLHDC2_KLHL20_DRC7"/>
    <property type="match status" value="1"/>
</dbReference>
<evidence type="ECO:0000256" key="1">
    <source>
        <dbReference type="ARBA" id="ARBA00022441"/>
    </source>
</evidence>
<dbReference type="SMART" id="SM00612">
    <property type="entry name" value="Kelch"/>
    <property type="match status" value="3"/>
</dbReference>
<dbReference type="InterPro" id="IPR011043">
    <property type="entry name" value="Gal_Oxase/kelch_b-propeller"/>
</dbReference>
<dbReference type="Gene3D" id="2.120.10.80">
    <property type="entry name" value="Kelch-type beta propeller"/>
    <property type="match status" value="2"/>
</dbReference>
<keyword evidence="2" id="KW-0677">Repeat</keyword>